<feature type="compositionally biased region" description="Basic and acidic residues" evidence="1">
    <location>
        <begin position="182"/>
        <end position="195"/>
    </location>
</feature>
<feature type="compositionally biased region" description="Basic residues" evidence="1">
    <location>
        <begin position="171"/>
        <end position="181"/>
    </location>
</feature>
<feature type="non-terminal residue" evidence="2">
    <location>
        <position position="1"/>
    </location>
</feature>
<feature type="compositionally biased region" description="Basic and acidic residues" evidence="1">
    <location>
        <begin position="63"/>
        <end position="73"/>
    </location>
</feature>
<feature type="region of interest" description="Disordered" evidence="1">
    <location>
        <begin position="1"/>
        <end position="225"/>
    </location>
</feature>
<dbReference type="GO" id="GO:0004750">
    <property type="term" value="F:D-ribulose-phosphate 3-epimerase activity"/>
    <property type="evidence" value="ECO:0007669"/>
    <property type="project" value="UniProtKB-EC"/>
</dbReference>
<dbReference type="EMBL" id="CADCVW010000043">
    <property type="protein sequence ID" value="CAA9495704.1"/>
    <property type="molecule type" value="Genomic_DNA"/>
</dbReference>
<dbReference type="EC" id="5.1.3.1" evidence="2"/>
<proteinExistence type="predicted"/>
<keyword evidence="2" id="KW-0413">Isomerase</keyword>
<name>A0A6J4SD56_9SPHN</name>
<reference evidence="2" key="1">
    <citation type="submission" date="2020-02" db="EMBL/GenBank/DDBJ databases">
        <authorList>
            <person name="Meier V. D."/>
        </authorList>
    </citation>
    <scope>NUCLEOTIDE SEQUENCE</scope>
    <source>
        <strain evidence="2">AVDCRST_MAG39</strain>
    </source>
</reference>
<feature type="non-terminal residue" evidence="2">
    <location>
        <position position="225"/>
    </location>
</feature>
<feature type="compositionally biased region" description="Basic residues" evidence="1">
    <location>
        <begin position="82"/>
        <end position="92"/>
    </location>
</feature>
<accession>A0A6J4SD56</accession>
<dbReference type="AlphaFoldDB" id="A0A6J4SD56"/>
<gene>
    <name evidence="2" type="ORF">AVDCRST_MAG39-1109</name>
</gene>
<feature type="compositionally biased region" description="Basic residues" evidence="1">
    <location>
        <begin position="196"/>
        <end position="217"/>
    </location>
</feature>
<evidence type="ECO:0000313" key="2">
    <source>
        <dbReference type="EMBL" id="CAA9495704.1"/>
    </source>
</evidence>
<organism evidence="2">
    <name type="scientific">uncultured Sphingomonadaceae bacterium</name>
    <dbReference type="NCBI Taxonomy" id="169976"/>
    <lineage>
        <taxon>Bacteria</taxon>
        <taxon>Pseudomonadati</taxon>
        <taxon>Pseudomonadota</taxon>
        <taxon>Alphaproteobacteria</taxon>
        <taxon>Sphingomonadales</taxon>
        <taxon>Sphingomonadaceae</taxon>
        <taxon>environmental samples</taxon>
    </lineage>
</organism>
<protein>
    <submittedName>
        <fullName evidence="2">Ribulose-phosphate 3-epimerase</fullName>
        <ecNumber evidence="2">5.1.3.1</ecNumber>
    </submittedName>
</protein>
<sequence>AQPREDRALHPVRRLRAAGGRGARDRRSGRGLGPRRRDGRPLRPQPHHRPRRGARAAPAFGEAVRRPPDDRAGRPVPGSVRRSGRGRHHRPPGGRAASAPDDPAYREPGQAGGCLPEPGDPDGGARLRAGGGRPRAGDERQPGLWRAGLHRRPAPQGGGGGRARFEDRQTHRGRGRRRRRPGDRAPGDRRGGDRARRGHCRLPGRARRLPRQHRGLAGRRGAPLM</sequence>
<evidence type="ECO:0000256" key="1">
    <source>
        <dbReference type="SAM" id="MobiDB-lite"/>
    </source>
</evidence>
<feature type="compositionally biased region" description="Basic residues" evidence="1">
    <location>
        <begin position="45"/>
        <end position="54"/>
    </location>
</feature>